<dbReference type="CDD" id="cd12797">
    <property type="entry name" value="M23_peptidase"/>
    <property type="match status" value="1"/>
</dbReference>
<dbReference type="Gene3D" id="2.70.70.10">
    <property type="entry name" value="Glucose Permease (Domain IIA)"/>
    <property type="match status" value="1"/>
</dbReference>
<dbReference type="InterPro" id="IPR016047">
    <property type="entry name" value="M23ase_b-sheet_dom"/>
</dbReference>
<dbReference type="InterPro" id="IPR011055">
    <property type="entry name" value="Dup_hybrid_motif"/>
</dbReference>
<dbReference type="PANTHER" id="PTHR21666">
    <property type="entry name" value="PEPTIDASE-RELATED"/>
    <property type="match status" value="1"/>
</dbReference>
<dbReference type="Pfam" id="PF01551">
    <property type="entry name" value="Peptidase_M23"/>
    <property type="match status" value="1"/>
</dbReference>
<sequence>MENEKLFGFIRRRGTLGILTLVLVGIVAFASYRTSYPVTTETERTEAVKEASGTGAQQKNVQNSLQEYQNTRETGTVSAQKNDVSAGSVSEDVTAGTLEEAAAAGSGEMTANGKNTDTAVKSIKAAEVKTEAETEKETEEADPVVSGSVISPTVQFSEDTTLSWPAAGTILMDYSMDGTVYFKTLNEYKYNPALIIGSEVGNPVVASARGIVENIAVNEETGTTLTMNIGNDYELIYGELKEVAVSEGEVVEQGQLLGYVSEPTKYYCEEGSNLYFAMKKDGQIVDPCLYLE</sequence>
<name>A0ABR7N951_9FIRM</name>
<reference evidence="3 4" key="1">
    <citation type="submission" date="2020-08" db="EMBL/GenBank/DDBJ databases">
        <title>Genome public.</title>
        <authorList>
            <person name="Liu C."/>
            <person name="Sun Q."/>
        </authorList>
    </citation>
    <scope>NUCLEOTIDE SEQUENCE [LARGE SCALE GENOMIC DNA]</scope>
    <source>
        <strain evidence="3 4">NSJ-46</strain>
    </source>
</reference>
<dbReference type="Proteomes" id="UP000657421">
    <property type="component" value="Unassembled WGS sequence"/>
</dbReference>
<organism evidence="3 4">
    <name type="scientific">Jingyaoa shaoxingensis</name>
    <dbReference type="NCBI Taxonomy" id="2763671"/>
    <lineage>
        <taxon>Bacteria</taxon>
        <taxon>Bacillati</taxon>
        <taxon>Bacillota</taxon>
        <taxon>Clostridia</taxon>
        <taxon>Lachnospirales</taxon>
        <taxon>Lachnospiraceae</taxon>
        <taxon>Jingyaoa</taxon>
    </lineage>
</organism>
<evidence type="ECO:0000259" key="2">
    <source>
        <dbReference type="Pfam" id="PF01551"/>
    </source>
</evidence>
<dbReference type="EMBL" id="JACRSZ010000006">
    <property type="protein sequence ID" value="MBC8572930.1"/>
    <property type="molecule type" value="Genomic_DNA"/>
</dbReference>
<comment type="caution">
    <text evidence="3">The sequence shown here is derived from an EMBL/GenBank/DDBJ whole genome shotgun (WGS) entry which is preliminary data.</text>
</comment>
<dbReference type="InterPro" id="IPR050570">
    <property type="entry name" value="Cell_wall_metabolism_enzyme"/>
</dbReference>
<gene>
    <name evidence="3" type="ORF">H8716_07530</name>
</gene>
<feature type="domain" description="M23ase beta-sheet core" evidence="2">
    <location>
        <begin position="195"/>
        <end position="287"/>
    </location>
</feature>
<dbReference type="RefSeq" id="WP_249307958.1">
    <property type="nucleotide sequence ID" value="NZ_JACRSZ010000006.1"/>
</dbReference>
<feature type="compositionally biased region" description="Polar residues" evidence="1">
    <location>
        <begin position="74"/>
        <end position="88"/>
    </location>
</feature>
<dbReference type="PANTHER" id="PTHR21666:SF270">
    <property type="entry name" value="MUREIN HYDROLASE ACTIVATOR ENVC"/>
    <property type="match status" value="1"/>
</dbReference>
<feature type="region of interest" description="Disordered" evidence="1">
    <location>
        <begin position="74"/>
        <end position="93"/>
    </location>
</feature>
<evidence type="ECO:0000313" key="3">
    <source>
        <dbReference type="EMBL" id="MBC8572930.1"/>
    </source>
</evidence>
<protein>
    <submittedName>
        <fullName evidence="3">M23 family metallopeptidase</fullName>
    </submittedName>
</protein>
<evidence type="ECO:0000313" key="4">
    <source>
        <dbReference type="Proteomes" id="UP000657421"/>
    </source>
</evidence>
<accession>A0ABR7N951</accession>
<evidence type="ECO:0000256" key="1">
    <source>
        <dbReference type="SAM" id="MobiDB-lite"/>
    </source>
</evidence>
<proteinExistence type="predicted"/>
<dbReference type="SUPFAM" id="SSF51261">
    <property type="entry name" value="Duplicated hybrid motif"/>
    <property type="match status" value="1"/>
</dbReference>
<keyword evidence="4" id="KW-1185">Reference proteome</keyword>